<accession>A0ACC3NU83</accession>
<dbReference type="EMBL" id="JAUTXU010000010">
    <property type="protein sequence ID" value="KAK3723257.1"/>
    <property type="molecule type" value="Genomic_DNA"/>
</dbReference>
<dbReference type="Proteomes" id="UP001281147">
    <property type="component" value="Unassembled WGS sequence"/>
</dbReference>
<organism evidence="1 2">
    <name type="scientific">Vermiconidia calcicola</name>
    <dbReference type="NCBI Taxonomy" id="1690605"/>
    <lineage>
        <taxon>Eukaryota</taxon>
        <taxon>Fungi</taxon>
        <taxon>Dikarya</taxon>
        <taxon>Ascomycota</taxon>
        <taxon>Pezizomycotina</taxon>
        <taxon>Dothideomycetes</taxon>
        <taxon>Dothideomycetidae</taxon>
        <taxon>Mycosphaerellales</taxon>
        <taxon>Extremaceae</taxon>
        <taxon>Vermiconidia</taxon>
    </lineage>
</organism>
<evidence type="ECO:0000313" key="1">
    <source>
        <dbReference type="EMBL" id="KAK3723257.1"/>
    </source>
</evidence>
<name>A0ACC3NU83_9PEZI</name>
<protein>
    <submittedName>
        <fullName evidence="1">Uncharacterized protein</fullName>
    </submittedName>
</protein>
<reference evidence="1" key="1">
    <citation type="submission" date="2023-07" db="EMBL/GenBank/DDBJ databases">
        <title>Black Yeasts Isolated from many extreme environments.</title>
        <authorList>
            <person name="Coleine C."/>
            <person name="Stajich J.E."/>
            <person name="Selbmann L."/>
        </authorList>
    </citation>
    <scope>NUCLEOTIDE SEQUENCE</scope>
    <source>
        <strain evidence="1">CCFEE 5714</strain>
    </source>
</reference>
<gene>
    <name evidence="1" type="ORF">LTR37_001980</name>
</gene>
<comment type="caution">
    <text evidence="1">The sequence shown here is derived from an EMBL/GenBank/DDBJ whole genome shotgun (WGS) entry which is preliminary data.</text>
</comment>
<proteinExistence type="predicted"/>
<keyword evidence="2" id="KW-1185">Reference proteome</keyword>
<sequence>MQIKSIFATILAATVVTAAPTAEESTDAQPYVILNMMEIGTQWTIGNFKRACGPADKQCTLTYNIEANDGSPAAKCSYQVIGSPASRASYSNVKCGAYTVSSSWSGQFGAGKGFTTMSVVKGNLIAYPSYTDKQLQGGTVVKPDQSYTPQNLPS</sequence>
<evidence type="ECO:0000313" key="2">
    <source>
        <dbReference type="Proteomes" id="UP001281147"/>
    </source>
</evidence>